<dbReference type="RefSeq" id="WP_271220864.1">
    <property type="nucleotide sequence ID" value="NZ_BAAAVD010000037.1"/>
</dbReference>
<dbReference type="Proteomes" id="UP001143474">
    <property type="component" value="Unassembled WGS sequence"/>
</dbReference>
<reference evidence="1" key="2">
    <citation type="submission" date="2023-01" db="EMBL/GenBank/DDBJ databases">
        <authorList>
            <person name="Sun Q."/>
            <person name="Evtushenko L."/>
        </authorList>
    </citation>
    <scope>NUCLEOTIDE SEQUENCE</scope>
    <source>
        <strain evidence="1">VKM Ac-2007</strain>
    </source>
</reference>
<reference evidence="1" key="1">
    <citation type="journal article" date="2014" name="Int. J. Syst. Evol. Microbiol.">
        <title>Complete genome sequence of Corynebacterium casei LMG S-19264T (=DSM 44701T), isolated from a smear-ripened cheese.</title>
        <authorList>
            <consortium name="US DOE Joint Genome Institute (JGI-PGF)"/>
            <person name="Walter F."/>
            <person name="Albersmeier A."/>
            <person name="Kalinowski J."/>
            <person name="Ruckert C."/>
        </authorList>
    </citation>
    <scope>NUCLEOTIDE SEQUENCE</scope>
    <source>
        <strain evidence="1">VKM Ac-2007</strain>
    </source>
</reference>
<evidence type="ECO:0000313" key="2">
    <source>
        <dbReference type="Proteomes" id="UP001143474"/>
    </source>
</evidence>
<protein>
    <submittedName>
        <fullName evidence="1">Uncharacterized protein</fullName>
    </submittedName>
</protein>
<evidence type="ECO:0000313" key="1">
    <source>
        <dbReference type="EMBL" id="GLK12535.1"/>
    </source>
</evidence>
<name>A0A9W6MFY3_9ACTN</name>
<keyword evidence="2" id="KW-1185">Reference proteome</keyword>
<proteinExistence type="predicted"/>
<sequence length="150" mass="16816">MPIAFKYADDAERQHAEKLAAARQQLAHEKGLLPTWEELTDEEREQSTVEAAGWLRAGRRAGLYDFDGAPPVTAVVRDTSGKPIPREHYEAFLRDWIEKNGTGERLAMLDRAELSVVTALLNELCGVYPKERLGQIVREMAVELNDRGGV</sequence>
<gene>
    <name evidence="1" type="ORF">GCM10017600_59450</name>
</gene>
<organism evidence="1 2">
    <name type="scientific">Streptosporangium carneum</name>
    <dbReference type="NCBI Taxonomy" id="47481"/>
    <lineage>
        <taxon>Bacteria</taxon>
        <taxon>Bacillati</taxon>
        <taxon>Actinomycetota</taxon>
        <taxon>Actinomycetes</taxon>
        <taxon>Streptosporangiales</taxon>
        <taxon>Streptosporangiaceae</taxon>
        <taxon>Streptosporangium</taxon>
    </lineage>
</organism>
<comment type="caution">
    <text evidence="1">The sequence shown here is derived from an EMBL/GenBank/DDBJ whole genome shotgun (WGS) entry which is preliminary data.</text>
</comment>
<dbReference type="AlphaFoldDB" id="A0A9W6MFY3"/>
<accession>A0A9W6MFY3</accession>
<dbReference type="EMBL" id="BSEV01000017">
    <property type="protein sequence ID" value="GLK12535.1"/>
    <property type="molecule type" value="Genomic_DNA"/>
</dbReference>